<dbReference type="InterPro" id="IPR050918">
    <property type="entry name" value="CNF-like_PLA2_Inhibitor"/>
</dbReference>
<dbReference type="PANTHER" id="PTHR20914:SF9">
    <property type="entry name" value="COILED, ISOFORM A"/>
    <property type="match status" value="1"/>
</dbReference>
<evidence type="ECO:0000256" key="3">
    <source>
        <dbReference type="ARBA" id="ARBA00022525"/>
    </source>
</evidence>
<dbReference type="AlphaFoldDB" id="A0A182C6F2"/>
<protein>
    <submittedName>
        <fullName evidence="8">Gamma type PLA2 inhibitor</fullName>
    </submittedName>
</protein>
<proteinExistence type="inferred from homology"/>
<dbReference type="InterPro" id="IPR045860">
    <property type="entry name" value="Snake_toxin-like_sf"/>
</dbReference>
<dbReference type="GO" id="GO:0019834">
    <property type="term" value="F:phospholipase A2 inhibitor activity"/>
    <property type="evidence" value="ECO:0007669"/>
    <property type="project" value="UniProtKB-KW"/>
</dbReference>
<feature type="signal peptide" evidence="6">
    <location>
        <begin position="1"/>
        <end position="20"/>
    </location>
</feature>
<evidence type="ECO:0000313" key="8">
    <source>
        <dbReference type="EMBL" id="JAS03159.1"/>
    </source>
</evidence>
<feature type="domain" description="Phospholipase A2 inhibitor N-terminal" evidence="7">
    <location>
        <begin position="22"/>
        <end position="75"/>
    </location>
</feature>
<comment type="similarity">
    <text evidence="2">Belongs to the CNF-like-inhibitor family.</text>
</comment>
<feature type="chain" id="PRO_5008116174" evidence="6">
    <location>
        <begin position="21"/>
        <end position="127"/>
    </location>
</feature>
<dbReference type="Gene3D" id="2.10.60.10">
    <property type="entry name" value="CD59"/>
    <property type="match status" value="1"/>
</dbReference>
<dbReference type="EMBL" id="GEHL01006927">
    <property type="protein sequence ID" value="JAS03159.1"/>
    <property type="molecule type" value="Transcribed_RNA"/>
</dbReference>
<evidence type="ECO:0000256" key="2">
    <source>
        <dbReference type="ARBA" id="ARBA00006570"/>
    </source>
</evidence>
<accession>A0A182C6F2</accession>
<comment type="subcellular location">
    <subcellularLocation>
        <location evidence="1">Secreted</location>
    </subcellularLocation>
</comment>
<reference evidence="8" key="1">
    <citation type="submission" date="2016-03" db="EMBL/GenBank/DDBJ databases">
        <title>Trends in the evolution of snake toxins underscored by an integrative omics approach to profile the venom of the colubrid Phalotris mertensi.</title>
        <authorList>
            <person name="Campos P.F."/>
            <person name="Silva D.A."/>
            <person name="Zelanis A."/>
            <person name="Paes Leme A.F."/>
            <person name="Rocha M.M."/>
            <person name="Menezes M.C."/>
            <person name="Serrano S.M."/>
            <person name="Junqueira de Azevedo I.L."/>
        </authorList>
    </citation>
    <scope>NUCLEOTIDE SEQUENCE</scope>
    <source>
        <strain evidence="8">Eukaryotic</strain>
        <tissue evidence="8">Venom gland</tissue>
    </source>
</reference>
<name>A0A182C6F2_9SAUR</name>
<keyword evidence="5" id="KW-1015">Disulfide bond</keyword>
<evidence type="ECO:0000256" key="1">
    <source>
        <dbReference type="ARBA" id="ARBA00004613"/>
    </source>
</evidence>
<keyword evidence="3" id="KW-0964">Secreted</keyword>
<organism evidence="8">
    <name type="scientific">Phalotris mertensi</name>
    <dbReference type="NCBI Taxonomy" id="1260334"/>
    <lineage>
        <taxon>Eukaryota</taxon>
        <taxon>Metazoa</taxon>
        <taxon>Chordata</taxon>
        <taxon>Craniata</taxon>
        <taxon>Vertebrata</taxon>
        <taxon>Euteleostomi</taxon>
        <taxon>Lepidosauria</taxon>
        <taxon>Squamata</taxon>
        <taxon>Bifurcata</taxon>
        <taxon>Unidentata</taxon>
        <taxon>Episquamata</taxon>
        <taxon>Toxicofera</taxon>
        <taxon>Serpentes</taxon>
        <taxon>Colubroidea</taxon>
        <taxon>Dipsadidae</taxon>
        <taxon>Phalotris</taxon>
    </lineage>
</organism>
<dbReference type="PANTHER" id="PTHR20914">
    <property type="entry name" value="LY6/PLAUR DOMAIN-CONTAINING PROTEIN 8"/>
    <property type="match status" value="1"/>
</dbReference>
<sequence length="127" mass="13396">MQQLLLGLFFFSVLLATGNSLSCETCVSHSSDCSGSKVDCASKQDTCMTVTAESTLGAQKSQSTMKSCSTKDVCKSFEDLKGKASTSPISNIPVGSLIKQVVCSKASPAFASFFPAFLGLLLMKLLF</sequence>
<dbReference type="SUPFAM" id="SSF57302">
    <property type="entry name" value="Snake toxin-like"/>
    <property type="match status" value="1"/>
</dbReference>
<keyword evidence="4" id="KW-0593">Phospholipase A2 inhibitor</keyword>
<evidence type="ECO:0000256" key="6">
    <source>
        <dbReference type="SAM" id="SignalP"/>
    </source>
</evidence>
<dbReference type="Pfam" id="PF02988">
    <property type="entry name" value="PLA2_inh"/>
    <property type="match status" value="1"/>
</dbReference>
<evidence type="ECO:0000256" key="4">
    <source>
        <dbReference type="ARBA" id="ARBA00023005"/>
    </source>
</evidence>
<keyword evidence="6" id="KW-0732">Signal</keyword>
<dbReference type="InterPro" id="IPR004126">
    <property type="entry name" value="PLipase_A2_inh_N"/>
</dbReference>
<evidence type="ECO:0000256" key="5">
    <source>
        <dbReference type="ARBA" id="ARBA00023157"/>
    </source>
</evidence>
<evidence type="ECO:0000259" key="7">
    <source>
        <dbReference type="Pfam" id="PF02988"/>
    </source>
</evidence>
<dbReference type="GO" id="GO:0005576">
    <property type="term" value="C:extracellular region"/>
    <property type="evidence" value="ECO:0007669"/>
    <property type="project" value="UniProtKB-SubCell"/>
</dbReference>